<dbReference type="InterPro" id="IPR043138">
    <property type="entry name" value="GGT_lsub"/>
</dbReference>
<dbReference type="InterPro" id="IPR029055">
    <property type="entry name" value="Ntn_hydrolases_N"/>
</dbReference>
<proteinExistence type="inferred from homology"/>
<dbReference type="Gene3D" id="3.60.20.40">
    <property type="match status" value="1"/>
</dbReference>
<sequence>MALMKRRGCYCLAAVLILTAAVVVLVVLLTLPRCAPPWYSRAAVAADTKTCSDVGSNILQRGGSAVDAAIGALICTSVLNPQSMGLGGGAIFTIYNASTGKVEVINAREKAPQAISRDLLDQCQPTFLPGAQWIAVPGELRGYEEAHKRYGKLPWETLFTPTIKLLESGIKIPRILSLFLMNPILQGPLKNSSLGKLFFNEGNILQEGQTLQWPALIETLKAVAKNGANEFYTGKTAEKLVEDVKKEGGTLTLDDLRDYQAEVVKPLNISLGEYTVYSAPRPAAGPILFFILNTLKGFNFTKATMNTPREKAEAYHYIAETLKFANGQKTKVEDPAFSSIKEDVIRELISDSFANRVRAQIDERGDHAATHYNLTQAGTVGFGTSHVSVLAEDGSAVSVTSTINHPFGSMVYSQSTGILLNNELADFCMKRLNKEISPGEMPPSSMSPAILISSNGQSKLVIGGSGGTLITPAVALVIANKLWFGYELDVAIQASILYANTSNSIKVEPHFDKDVLKTLQEKGHQIVVDRRTLNVVQGISKEGPCTFAYSDLRKQGEASGY</sequence>
<reference evidence="3" key="1">
    <citation type="submission" date="2025-08" db="UniProtKB">
        <authorList>
            <consortium name="RefSeq"/>
        </authorList>
    </citation>
    <scope>IDENTIFICATION</scope>
</reference>
<keyword evidence="2" id="KW-1185">Reference proteome</keyword>
<dbReference type="Proteomes" id="UP000694871">
    <property type="component" value="Unplaced"/>
</dbReference>
<dbReference type="PRINTS" id="PR01210">
    <property type="entry name" value="GGTRANSPTASE"/>
</dbReference>
<dbReference type="SUPFAM" id="SSF56235">
    <property type="entry name" value="N-terminal nucleophile aminohydrolases (Ntn hydrolases)"/>
    <property type="match status" value="1"/>
</dbReference>
<dbReference type="GeneID" id="107115098"/>
<dbReference type="InterPro" id="IPR043137">
    <property type="entry name" value="GGT_ssub_C"/>
</dbReference>
<dbReference type="PANTHER" id="PTHR45027:SF2">
    <property type="entry name" value="GAMMA-GLUTAMYLTRANSFERASE 5"/>
    <property type="match status" value="1"/>
</dbReference>
<dbReference type="PANTHER" id="PTHR45027">
    <property type="entry name" value="PUTATIVE GLUTATHIONE HYDROLASE LIGHT CHAIN"/>
    <property type="match status" value="1"/>
</dbReference>
<dbReference type="Gene3D" id="1.10.246.130">
    <property type="match status" value="1"/>
</dbReference>
<evidence type="ECO:0000313" key="2">
    <source>
        <dbReference type="Proteomes" id="UP000694871"/>
    </source>
</evidence>
<dbReference type="Pfam" id="PF01019">
    <property type="entry name" value="G_glu_transpept"/>
    <property type="match status" value="1"/>
</dbReference>
<evidence type="ECO:0000313" key="3">
    <source>
        <dbReference type="RefSeq" id="XP_015272195.1"/>
    </source>
</evidence>
<dbReference type="InterPro" id="IPR055262">
    <property type="entry name" value="GGT_CS"/>
</dbReference>
<evidence type="ECO:0000256" key="1">
    <source>
        <dbReference type="ARBA" id="ARBA00009381"/>
    </source>
</evidence>
<comment type="similarity">
    <text evidence="1">Belongs to the gamma-glutamyltransferase family.</text>
</comment>
<protein>
    <submittedName>
        <fullName evidence="3">Gamma-glutamyltransferase 5</fullName>
    </submittedName>
</protein>
<dbReference type="PROSITE" id="PS00462">
    <property type="entry name" value="G_GLU_TRANSPEPTIDASE"/>
    <property type="match status" value="1"/>
</dbReference>
<dbReference type="InterPro" id="IPR000101">
    <property type="entry name" value="GGT_peptidase"/>
</dbReference>
<name>A0ABM1KEQ8_GEKJA</name>
<organism evidence="2 3">
    <name type="scientific">Gekko japonicus</name>
    <name type="common">Schlegel's Japanese gecko</name>
    <dbReference type="NCBI Taxonomy" id="146911"/>
    <lineage>
        <taxon>Eukaryota</taxon>
        <taxon>Metazoa</taxon>
        <taxon>Chordata</taxon>
        <taxon>Craniata</taxon>
        <taxon>Vertebrata</taxon>
        <taxon>Euteleostomi</taxon>
        <taxon>Lepidosauria</taxon>
        <taxon>Squamata</taxon>
        <taxon>Bifurcata</taxon>
        <taxon>Gekkota</taxon>
        <taxon>Gekkonidae</taxon>
        <taxon>Gekkoninae</taxon>
        <taxon>Gekko</taxon>
    </lineage>
</organism>
<dbReference type="RefSeq" id="XP_015272195.1">
    <property type="nucleotide sequence ID" value="XM_015416709.1"/>
</dbReference>
<gene>
    <name evidence="3" type="primary">GGT5</name>
</gene>
<accession>A0ABM1KEQ8</accession>